<accession>A0AAV1HZD8</accession>
<feature type="compositionally biased region" description="Low complexity" evidence="1">
    <location>
        <begin position="588"/>
        <end position="606"/>
    </location>
</feature>
<organism evidence="2 3">
    <name type="scientific">Coccomyxa viridis</name>
    <dbReference type="NCBI Taxonomy" id="1274662"/>
    <lineage>
        <taxon>Eukaryota</taxon>
        <taxon>Viridiplantae</taxon>
        <taxon>Chlorophyta</taxon>
        <taxon>core chlorophytes</taxon>
        <taxon>Trebouxiophyceae</taxon>
        <taxon>Trebouxiophyceae incertae sedis</taxon>
        <taxon>Coccomyxaceae</taxon>
        <taxon>Coccomyxa</taxon>
    </lineage>
</organism>
<dbReference type="Proteomes" id="UP001314263">
    <property type="component" value="Unassembled WGS sequence"/>
</dbReference>
<dbReference type="EMBL" id="CAUYUE010000004">
    <property type="protein sequence ID" value="CAK0769901.1"/>
    <property type="molecule type" value="Genomic_DNA"/>
</dbReference>
<evidence type="ECO:0000313" key="3">
    <source>
        <dbReference type="Proteomes" id="UP001314263"/>
    </source>
</evidence>
<comment type="caution">
    <text evidence="2">The sequence shown here is derived from an EMBL/GenBank/DDBJ whole genome shotgun (WGS) entry which is preliminary data.</text>
</comment>
<reference evidence="2 3" key="1">
    <citation type="submission" date="2023-10" db="EMBL/GenBank/DDBJ databases">
        <authorList>
            <person name="Maclean D."/>
            <person name="Macfadyen A."/>
        </authorList>
    </citation>
    <scope>NUCLEOTIDE SEQUENCE [LARGE SCALE GENOMIC DNA]</scope>
</reference>
<dbReference type="AlphaFoldDB" id="A0AAV1HZD8"/>
<feature type="region of interest" description="Disordered" evidence="1">
    <location>
        <begin position="309"/>
        <end position="348"/>
    </location>
</feature>
<name>A0AAV1HZD8_9CHLO</name>
<evidence type="ECO:0000256" key="1">
    <source>
        <dbReference type="SAM" id="MobiDB-lite"/>
    </source>
</evidence>
<feature type="region of interest" description="Disordered" evidence="1">
    <location>
        <begin position="111"/>
        <end position="207"/>
    </location>
</feature>
<feature type="compositionally biased region" description="Basic and acidic residues" evidence="1">
    <location>
        <begin position="325"/>
        <end position="344"/>
    </location>
</feature>
<evidence type="ECO:0000313" key="2">
    <source>
        <dbReference type="EMBL" id="CAK0769901.1"/>
    </source>
</evidence>
<feature type="compositionally biased region" description="Low complexity" evidence="1">
    <location>
        <begin position="309"/>
        <end position="324"/>
    </location>
</feature>
<keyword evidence="3" id="KW-1185">Reference proteome</keyword>
<feature type="region of interest" description="Disordered" evidence="1">
    <location>
        <begin position="229"/>
        <end position="269"/>
    </location>
</feature>
<feature type="region of interest" description="Disordered" evidence="1">
    <location>
        <begin position="658"/>
        <end position="700"/>
    </location>
</feature>
<feature type="compositionally biased region" description="Polar residues" evidence="1">
    <location>
        <begin position="193"/>
        <end position="207"/>
    </location>
</feature>
<feature type="region of interest" description="Disordered" evidence="1">
    <location>
        <begin position="584"/>
        <end position="627"/>
    </location>
</feature>
<sequence>MGSAAQPGAAKMEALAIDEQGMGLPLQDSLGPELLKLLDDLGGEDGWCGGSQAAMGVAMETIDTGKADVFMEDAMGIPMPQDPHDTMKTEQYKSSSGHCMLPPSAYRTPFLHEDYTGSYPELSPPQSAFQQPAPPQTPPSSGPRPLTQKPRSIRRARSGLPAHLQSRSSSEPQEVLRRANSGGELQEAKKQASRQVLSGSPRSTSTIFRPFSPLAAVEVFPEEAAMAANGRRIKRRGSERSDELEVSPPRALQASAEGSEHVSQMLESQKRAYEAKLENSGTRVSDLGRQLVRLQMEKQVLEQTLQQVLEQPLTHSSPTTSQKSQKSDDDKNSNKEQAPTKEAPKLFNPAMEYDPNCVLLVSLQDKPLTLTAQQVTCLPWLQYVRLIKQYITSIGALLPEAEAQPKSAAAQRAEQLGREAMYIGSCLAAGVPRHVRTLHCLKLHEGGPEHSRAPPQLWTAITFQMSLSAEQRQELLRRRRAFVMAMAELLRRRRAIRDAMMAVPHPDPTLGGISNSWLRMFDLMERMRNNLEKDHSLVRRFTGGVVHQVWTPLQYARALVQSFPWMPDPLSIANCVAEQAKEPSAEELLSGRTSSLASTSTTSIPSHLSNGSHTGQPGRPGHSASQPMLHDMSARMSWLQSGQAGGQPSAQLGQAFRQAKLLQLGRQSPPKPAPPVCGLPMAAPTTSQSAPCPASSAPQM</sequence>
<feature type="compositionally biased region" description="Low complexity" evidence="1">
    <location>
        <begin position="682"/>
        <end position="700"/>
    </location>
</feature>
<protein>
    <submittedName>
        <fullName evidence="2">Uncharacterized protein</fullName>
    </submittedName>
</protein>
<feature type="compositionally biased region" description="Pro residues" evidence="1">
    <location>
        <begin position="132"/>
        <end position="142"/>
    </location>
</feature>
<proteinExistence type="predicted"/>
<gene>
    <name evidence="2" type="ORF">CVIRNUC_003714</name>
</gene>